<dbReference type="InterPro" id="IPR011051">
    <property type="entry name" value="RmlC_Cupin_sf"/>
</dbReference>
<dbReference type="CDD" id="cd02209">
    <property type="entry name" value="cupin_XRE_C"/>
    <property type="match status" value="1"/>
</dbReference>
<evidence type="ECO:0000313" key="4">
    <source>
        <dbReference type="Proteomes" id="UP001315686"/>
    </source>
</evidence>
<keyword evidence="1" id="KW-0238">DNA-binding</keyword>
<dbReference type="SMART" id="SM00530">
    <property type="entry name" value="HTH_XRE"/>
    <property type="match status" value="1"/>
</dbReference>
<dbReference type="GO" id="GO:0003677">
    <property type="term" value="F:DNA binding"/>
    <property type="evidence" value="ECO:0007669"/>
    <property type="project" value="UniProtKB-KW"/>
</dbReference>
<dbReference type="SUPFAM" id="SSF47413">
    <property type="entry name" value="lambda repressor-like DNA-binding domains"/>
    <property type="match status" value="1"/>
</dbReference>
<dbReference type="PROSITE" id="PS50943">
    <property type="entry name" value="HTH_CROC1"/>
    <property type="match status" value="1"/>
</dbReference>
<organism evidence="3 4">
    <name type="scientific">Harenicola maris</name>
    <dbReference type="NCBI Taxonomy" id="2841044"/>
    <lineage>
        <taxon>Bacteria</taxon>
        <taxon>Pseudomonadati</taxon>
        <taxon>Pseudomonadota</taxon>
        <taxon>Alphaproteobacteria</taxon>
        <taxon>Rhodobacterales</taxon>
        <taxon>Paracoccaceae</taxon>
        <taxon>Harenicola</taxon>
    </lineage>
</organism>
<dbReference type="InterPro" id="IPR010982">
    <property type="entry name" value="Lambda_DNA-bd_dom_sf"/>
</dbReference>
<comment type="caution">
    <text evidence="3">The sequence shown here is derived from an EMBL/GenBank/DDBJ whole genome shotgun (WGS) entry which is preliminary data.</text>
</comment>
<dbReference type="PANTHER" id="PTHR46797:SF25">
    <property type="entry name" value="TRANSCRIPTIONAL REGULATOR"/>
    <property type="match status" value="1"/>
</dbReference>
<evidence type="ECO:0000256" key="1">
    <source>
        <dbReference type="ARBA" id="ARBA00023125"/>
    </source>
</evidence>
<reference evidence="3 4" key="1">
    <citation type="journal article" date="2021" name="Arch. Microbiol.">
        <title>Harenicola maris gen. nov., sp. nov. isolated from the Sea of Japan shallow sediments.</title>
        <authorList>
            <person name="Romanenko L.A."/>
            <person name="Kurilenko V.V."/>
            <person name="Chernysheva N.Y."/>
            <person name="Tekutyeva L.A."/>
            <person name="Velansky P.V."/>
            <person name="Svetashev V.I."/>
            <person name="Isaeva M.P."/>
        </authorList>
    </citation>
    <scope>NUCLEOTIDE SEQUENCE [LARGE SCALE GENOMIC DNA]</scope>
    <source>
        <strain evidence="3 4">KMM 3653</strain>
    </source>
</reference>
<evidence type="ECO:0000259" key="2">
    <source>
        <dbReference type="PROSITE" id="PS50943"/>
    </source>
</evidence>
<dbReference type="EMBL" id="JADQAZ010000002">
    <property type="protein sequence ID" value="MBT0958257.1"/>
    <property type="molecule type" value="Genomic_DNA"/>
</dbReference>
<dbReference type="Gene3D" id="1.10.260.40">
    <property type="entry name" value="lambda repressor-like DNA-binding domains"/>
    <property type="match status" value="1"/>
</dbReference>
<dbReference type="Proteomes" id="UP001315686">
    <property type="component" value="Unassembled WGS sequence"/>
</dbReference>
<evidence type="ECO:0000313" key="3">
    <source>
        <dbReference type="EMBL" id="MBT0958257.1"/>
    </source>
</evidence>
<sequence>MDKQPDEDEPIGKRLRLRRKALGLTMEQVAAEAGLSIGFISQIERSITTPSLTSLANVSRALGASLGDFFAQPAAEGHLTHSAKREKFSIGDNGLVYERVSASFPDKMLNSVIIHEPPGYRSEPNSHEGEEIFFILKGALTLEVEGEVTVLEVGDSIHFRSSRTHASWNHTSETTSFLHTCTMDIFSEGPNAASAPRKDTPAK</sequence>
<dbReference type="InterPro" id="IPR050807">
    <property type="entry name" value="TransReg_Diox_bact_type"/>
</dbReference>
<dbReference type="Pfam" id="PF01381">
    <property type="entry name" value="HTH_3"/>
    <property type="match status" value="1"/>
</dbReference>
<gene>
    <name evidence="3" type="ORF">IV417_12740</name>
</gene>
<keyword evidence="4" id="KW-1185">Reference proteome</keyword>
<name>A0AAP2G8S1_9RHOB</name>
<dbReference type="InterPro" id="IPR013096">
    <property type="entry name" value="Cupin_2"/>
</dbReference>
<protein>
    <submittedName>
        <fullName evidence="3">Cupin domain-containing protein</fullName>
    </submittedName>
</protein>
<accession>A0AAP2G8S1</accession>
<dbReference type="InterPro" id="IPR014710">
    <property type="entry name" value="RmlC-like_jellyroll"/>
</dbReference>
<dbReference type="Pfam" id="PF07883">
    <property type="entry name" value="Cupin_2"/>
    <property type="match status" value="1"/>
</dbReference>
<dbReference type="RefSeq" id="WP_327794468.1">
    <property type="nucleotide sequence ID" value="NZ_JADQAZ010000002.1"/>
</dbReference>
<dbReference type="PANTHER" id="PTHR46797">
    <property type="entry name" value="HTH-TYPE TRANSCRIPTIONAL REGULATOR"/>
    <property type="match status" value="1"/>
</dbReference>
<dbReference type="SUPFAM" id="SSF51182">
    <property type="entry name" value="RmlC-like cupins"/>
    <property type="match status" value="1"/>
</dbReference>
<proteinExistence type="predicted"/>
<dbReference type="GO" id="GO:0005829">
    <property type="term" value="C:cytosol"/>
    <property type="evidence" value="ECO:0007669"/>
    <property type="project" value="TreeGrafter"/>
</dbReference>
<dbReference type="Gene3D" id="2.60.120.10">
    <property type="entry name" value="Jelly Rolls"/>
    <property type="match status" value="1"/>
</dbReference>
<dbReference type="InterPro" id="IPR001387">
    <property type="entry name" value="Cro/C1-type_HTH"/>
</dbReference>
<dbReference type="GO" id="GO:0003700">
    <property type="term" value="F:DNA-binding transcription factor activity"/>
    <property type="evidence" value="ECO:0007669"/>
    <property type="project" value="TreeGrafter"/>
</dbReference>
<feature type="domain" description="HTH cro/C1-type" evidence="2">
    <location>
        <begin position="15"/>
        <end position="69"/>
    </location>
</feature>
<dbReference type="CDD" id="cd00093">
    <property type="entry name" value="HTH_XRE"/>
    <property type="match status" value="1"/>
</dbReference>
<dbReference type="AlphaFoldDB" id="A0AAP2G8S1"/>